<dbReference type="GO" id="GO:0016706">
    <property type="term" value="F:2-oxoglutarate-dependent dioxygenase activity"/>
    <property type="evidence" value="ECO:0007669"/>
    <property type="project" value="UniProtKB-ARBA"/>
</dbReference>
<dbReference type="Pfam" id="PF05721">
    <property type="entry name" value="PhyH"/>
    <property type="match status" value="1"/>
</dbReference>
<sequence length="265" mass="30693">MAKVGTGTISSQQVKDFERDGVIHIKKAVDNNWIERMRTALERNLSNSVGIRGSQKKGVHVTHDYGLWLKDADFRALVFESPLPTLAAQVLKSEKLNFLSDGFFVKKPTAQSSVVWHNDQPYWPVQGWKCCKIWLALDPVTKENGRLEYIKGSHLWKKELDDRLENPWFLESEPREVIYWDMEPGDCLIHHFLTIHHSVSNTSFSVRRAIVTNWSGDDVTYKYRPNTWPYIPVEEINIPGFNSMKTLKNGEQLDCDVFPKIELNY</sequence>
<protein>
    <submittedName>
        <fullName evidence="1">Phytanoyl-CoA dioxygenase family protein</fullName>
    </submittedName>
</protein>
<dbReference type="RefSeq" id="WP_208353710.1">
    <property type="nucleotide sequence ID" value="NZ_JAALHA020000028.1"/>
</dbReference>
<proteinExistence type="predicted"/>
<dbReference type="AlphaFoldDB" id="A0AAP5M949"/>
<evidence type="ECO:0000313" key="2">
    <source>
        <dbReference type="Proteomes" id="UP000667802"/>
    </source>
</evidence>
<dbReference type="PANTHER" id="PTHR20883:SF49">
    <property type="entry name" value="PHYTANOYL-COA DIOXYGENASE"/>
    <property type="match status" value="1"/>
</dbReference>
<keyword evidence="1" id="KW-0560">Oxidoreductase</keyword>
<gene>
    <name evidence="1" type="ORF">G7B40_035585</name>
</gene>
<dbReference type="Gene3D" id="2.60.120.620">
    <property type="entry name" value="q2cbj1_9rhob like domain"/>
    <property type="match status" value="1"/>
</dbReference>
<keyword evidence="1" id="KW-0223">Dioxygenase</keyword>
<dbReference type="SUPFAM" id="SSF51197">
    <property type="entry name" value="Clavaminate synthase-like"/>
    <property type="match status" value="1"/>
</dbReference>
<evidence type="ECO:0000313" key="1">
    <source>
        <dbReference type="EMBL" id="MDR9899841.1"/>
    </source>
</evidence>
<dbReference type="GO" id="GO:0005506">
    <property type="term" value="F:iron ion binding"/>
    <property type="evidence" value="ECO:0007669"/>
    <property type="project" value="UniProtKB-ARBA"/>
</dbReference>
<comment type="caution">
    <text evidence="1">The sequence shown here is derived from an EMBL/GenBank/DDBJ whole genome shotgun (WGS) entry which is preliminary data.</text>
</comment>
<dbReference type="InterPro" id="IPR008775">
    <property type="entry name" value="Phytyl_CoA_dOase-like"/>
</dbReference>
<accession>A0AAP5M949</accession>
<name>A0AAP5M949_9CYAN</name>
<dbReference type="PANTHER" id="PTHR20883">
    <property type="entry name" value="PHYTANOYL-COA DIOXYGENASE DOMAIN CONTAINING 1"/>
    <property type="match status" value="1"/>
</dbReference>
<dbReference type="EMBL" id="JAALHA020000028">
    <property type="protein sequence ID" value="MDR9899841.1"/>
    <property type="molecule type" value="Genomic_DNA"/>
</dbReference>
<keyword evidence="2" id="KW-1185">Reference proteome</keyword>
<dbReference type="Proteomes" id="UP000667802">
    <property type="component" value="Unassembled WGS sequence"/>
</dbReference>
<organism evidence="1 2">
    <name type="scientific">Aetokthonos hydrillicola Thurmond2011</name>
    <dbReference type="NCBI Taxonomy" id="2712845"/>
    <lineage>
        <taxon>Bacteria</taxon>
        <taxon>Bacillati</taxon>
        <taxon>Cyanobacteriota</taxon>
        <taxon>Cyanophyceae</taxon>
        <taxon>Nostocales</taxon>
        <taxon>Hapalosiphonaceae</taxon>
        <taxon>Aetokthonos</taxon>
    </lineage>
</organism>
<reference evidence="2" key="1">
    <citation type="journal article" date="2021" name="Science">
        <title>Hunting the eagle killer: A cyanobacterial neurotoxin causes vacuolar myelinopathy.</title>
        <authorList>
            <person name="Breinlinger S."/>
            <person name="Phillips T.J."/>
            <person name="Haram B.N."/>
            <person name="Mares J."/>
            <person name="Martinez Yerena J.A."/>
            <person name="Hrouzek P."/>
            <person name="Sobotka R."/>
            <person name="Henderson W.M."/>
            <person name="Schmieder P."/>
            <person name="Williams S.M."/>
            <person name="Lauderdale J.D."/>
            <person name="Wilde H.D."/>
            <person name="Gerrin W."/>
            <person name="Kust A."/>
            <person name="Washington J.W."/>
            <person name="Wagner C."/>
            <person name="Geier B."/>
            <person name="Liebeke M."/>
            <person name="Enke H."/>
            <person name="Niedermeyer T.H.J."/>
            <person name="Wilde S.B."/>
        </authorList>
    </citation>
    <scope>NUCLEOTIDE SEQUENCE [LARGE SCALE GENOMIC DNA]</scope>
    <source>
        <strain evidence="2">Thurmond2011</strain>
    </source>
</reference>